<reference evidence="2 3" key="1">
    <citation type="submission" date="2014-08" db="EMBL/GenBank/DDBJ databases">
        <title>Genomic and Phenotypic Diversity of Colwellia psychrerythraea strains from Disparate Marine Basins.</title>
        <authorList>
            <person name="Techtmann S.M."/>
            <person name="Stelling S.C."/>
            <person name="Utturkar S.M."/>
            <person name="Alshibli N."/>
            <person name="Harris A."/>
            <person name="Brown S.D."/>
            <person name="Hazen T.C."/>
        </authorList>
    </citation>
    <scope>NUCLEOTIDE SEQUENCE [LARGE SCALE GENOMIC DNA]</scope>
    <source>
        <strain evidence="2 3">GAB14E</strain>
    </source>
</reference>
<evidence type="ECO:0000313" key="2">
    <source>
        <dbReference type="EMBL" id="KGJ95879.1"/>
    </source>
</evidence>
<dbReference type="SUPFAM" id="SSF52833">
    <property type="entry name" value="Thioredoxin-like"/>
    <property type="match status" value="1"/>
</dbReference>
<gene>
    <name evidence="2" type="ORF">GAB14E_1791</name>
</gene>
<organism evidence="2 3">
    <name type="scientific">Colwellia psychrerythraea</name>
    <name type="common">Vibrio psychroerythus</name>
    <dbReference type="NCBI Taxonomy" id="28229"/>
    <lineage>
        <taxon>Bacteria</taxon>
        <taxon>Pseudomonadati</taxon>
        <taxon>Pseudomonadota</taxon>
        <taxon>Gammaproteobacteria</taxon>
        <taxon>Alteromonadales</taxon>
        <taxon>Colwelliaceae</taxon>
        <taxon>Colwellia</taxon>
    </lineage>
</organism>
<evidence type="ECO:0000256" key="1">
    <source>
        <dbReference type="SAM" id="SignalP"/>
    </source>
</evidence>
<evidence type="ECO:0008006" key="4">
    <source>
        <dbReference type="Google" id="ProtNLM"/>
    </source>
</evidence>
<feature type="signal peptide" evidence="1">
    <location>
        <begin position="1"/>
        <end position="23"/>
    </location>
</feature>
<keyword evidence="1" id="KW-0732">Signal</keyword>
<dbReference type="Proteomes" id="UP000029868">
    <property type="component" value="Unassembled WGS sequence"/>
</dbReference>
<comment type="caution">
    <text evidence="2">The sequence shown here is derived from an EMBL/GenBank/DDBJ whole genome shotgun (WGS) entry which is preliminary data.</text>
</comment>
<sequence length="254" mass="29074">MNNNFKSVSVCMFFIFCTITALSGCKQRSEPEYSKTITSCIESARKKNLTTGTGIQFTENHFKTCIDKQLVGKDISDTLFKTKELKAFLANSSEKPIFLQVFSPLDDQCRRELKYLNKVVEQYKDVVQFIILVEMLPEHSLIGSKMSTKKWTEELEYPSFNSNIKTLYFNKESRNYSEERYGALISGVRSVGYPTTYFISKDKSLFALTTADDLVLESNKILMNDMGLSNTALSKKSFYNRVPKLIESFVEANK</sequence>
<dbReference type="EMBL" id="JQEC01000014">
    <property type="protein sequence ID" value="KGJ95879.1"/>
    <property type="molecule type" value="Genomic_DNA"/>
</dbReference>
<proteinExistence type="predicted"/>
<dbReference type="PROSITE" id="PS51257">
    <property type="entry name" value="PROKAR_LIPOPROTEIN"/>
    <property type="match status" value="1"/>
</dbReference>
<feature type="chain" id="PRO_5001949155" description="Lipoprotein" evidence="1">
    <location>
        <begin position="24"/>
        <end position="254"/>
    </location>
</feature>
<dbReference type="RefSeq" id="WP_156115680.1">
    <property type="nucleotide sequence ID" value="NZ_JQEC01000014.1"/>
</dbReference>
<dbReference type="InterPro" id="IPR036249">
    <property type="entry name" value="Thioredoxin-like_sf"/>
</dbReference>
<name>A0A099KYQ8_COLPS</name>
<dbReference type="AlphaFoldDB" id="A0A099KYQ8"/>
<protein>
    <recommendedName>
        <fullName evidence="4">Lipoprotein</fullName>
    </recommendedName>
</protein>
<dbReference type="Gene3D" id="3.40.30.10">
    <property type="entry name" value="Glutaredoxin"/>
    <property type="match status" value="1"/>
</dbReference>
<accession>A0A099KYQ8</accession>
<evidence type="ECO:0000313" key="3">
    <source>
        <dbReference type="Proteomes" id="UP000029868"/>
    </source>
</evidence>
<dbReference type="PATRIC" id="fig|28229.3.peg.1397"/>
<dbReference type="OrthoDB" id="1134224at2"/>